<evidence type="ECO:0000259" key="3">
    <source>
        <dbReference type="Pfam" id="PF13828"/>
    </source>
</evidence>
<feature type="transmembrane region" description="Helical" evidence="2">
    <location>
        <begin position="53"/>
        <end position="81"/>
    </location>
</feature>
<evidence type="ECO:0000313" key="5">
    <source>
        <dbReference type="Proteomes" id="UP000230971"/>
    </source>
</evidence>
<proteinExistence type="predicted"/>
<protein>
    <submittedName>
        <fullName evidence="4">DUF4190 domain-containing protein</fullName>
    </submittedName>
</protein>
<dbReference type="InterPro" id="IPR025241">
    <property type="entry name" value="DUF4190"/>
</dbReference>
<dbReference type="OrthoDB" id="4462868at2"/>
<organism evidence="4 5">
    <name type="scientific">Mycobacterium celatum</name>
    <dbReference type="NCBI Taxonomy" id="28045"/>
    <lineage>
        <taxon>Bacteria</taxon>
        <taxon>Bacillati</taxon>
        <taxon>Actinomycetota</taxon>
        <taxon>Actinomycetes</taxon>
        <taxon>Mycobacteriales</taxon>
        <taxon>Mycobacteriaceae</taxon>
        <taxon>Mycobacterium</taxon>
    </lineage>
</organism>
<dbReference type="AlphaFoldDB" id="A0A2G5PKD8"/>
<evidence type="ECO:0000256" key="2">
    <source>
        <dbReference type="SAM" id="Phobius"/>
    </source>
</evidence>
<accession>A0A2G5PKD8</accession>
<comment type="caution">
    <text evidence="4">The sequence shown here is derived from an EMBL/GenBank/DDBJ whole genome shotgun (WGS) entry which is preliminary data.</text>
</comment>
<dbReference type="Pfam" id="PF13828">
    <property type="entry name" value="DUF4190"/>
    <property type="match status" value="1"/>
</dbReference>
<dbReference type="EMBL" id="PDKV01000012">
    <property type="protein sequence ID" value="PIB78772.1"/>
    <property type="molecule type" value="Genomic_DNA"/>
</dbReference>
<keyword evidence="2" id="KW-1133">Transmembrane helix</keyword>
<reference evidence="4 5" key="1">
    <citation type="journal article" date="2017" name="Infect. Genet. Evol.">
        <title>The new phylogeny of the genus Mycobacterium: The old and the news.</title>
        <authorList>
            <person name="Tortoli E."/>
            <person name="Fedrizzi T."/>
            <person name="Meehan C.J."/>
            <person name="Trovato A."/>
            <person name="Grottola A."/>
            <person name="Giacobazzi E."/>
            <person name="Serpini G.F."/>
            <person name="Tagliazucchi S."/>
            <person name="Fabio A."/>
            <person name="Bettua C."/>
            <person name="Bertorelli R."/>
            <person name="Frascaro F."/>
            <person name="De Sanctis V."/>
            <person name="Pecorari M."/>
            <person name="Jousson O."/>
            <person name="Segata N."/>
            <person name="Cirillo D.M."/>
        </authorList>
    </citation>
    <scope>NUCLEOTIDE SEQUENCE [LARGE SCALE GENOMIC DNA]</scope>
    <source>
        <strain evidence="4 5">NCTC 12882</strain>
    </source>
</reference>
<feature type="transmembrane region" description="Helical" evidence="2">
    <location>
        <begin position="93"/>
        <end position="117"/>
    </location>
</feature>
<feature type="domain" description="DUF4190" evidence="3">
    <location>
        <begin position="53"/>
        <end position="112"/>
    </location>
</feature>
<evidence type="ECO:0000313" key="4">
    <source>
        <dbReference type="EMBL" id="PIB78772.1"/>
    </source>
</evidence>
<gene>
    <name evidence="4" type="ORF">CQY23_11440</name>
</gene>
<feature type="compositionally biased region" description="Pro residues" evidence="1">
    <location>
        <begin position="15"/>
        <end position="28"/>
    </location>
</feature>
<keyword evidence="2" id="KW-0812">Transmembrane</keyword>
<keyword evidence="2" id="KW-0472">Membrane</keyword>
<evidence type="ECO:0000256" key="1">
    <source>
        <dbReference type="SAM" id="MobiDB-lite"/>
    </source>
</evidence>
<feature type="region of interest" description="Disordered" evidence="1">
    <location>
        <begin position="1"/>
        <end position="43"/>
    </location>
</feature>
<name>A0A2G5PKD8_MYCCE</name>
<dbReference type="Proteomes" id="UP000230971">
    <property type="component" value="Unassembled WGS sequence"/>
</dbReference>
<sequence length="120" mass="11972">MTVPGGDSGERTPEGPNPPSGYPPPMPPGYGGVPGGYPEYAGAHGEQPGTNTLAIAALVASLVGLLCGIGSIVGIVLGTVAVNQIKRNPQQGYGLAVAGIVVGIATLVVSLIFFITVRLH</sequence>